<evidence type="ECO:0000313" key="7">
    <source>
        <dbReference type="Proteomes" id="UP000095038"/>
    </source>
</evidence>
<accession>A0A1D2VF10</accession>
<dbReference type="OrthoDB" id="420195at2759"/>
<feature type="domain" description="Cns1/TTC4 wheel" evidence="5">
    <location>
        <begin position="274"/>
        <end position="385"/>
    </location>
</feature>
<dbReference type="GO" id="GO:0030544">
    <property type="term" value="F:Hsp70 protein binding"/>
    <property type="evidence" value="ECO:0007669"/>
    <property type="project" value="EnsemblFungi"/>
</dbReference>
<dbReference type="Gene3D" id="1.25.40.10">
    <property type="entry name" value="Tetratricopeptide repeat domain"/>
    <property type="match status" value="1"/>
</dbReference>
<dbReference type="GeneID" id="30967046"/>
<keyword evidence="1" id="KW-0677">Repeat</keyword>
<keyword evidence="7" id="KW-1185">Reference proteome</keyword>
<dbReference type="CDD" id="cd21381">
    <property type="entry name" value="CTWD_TTC4"/>
    <property type="match status" value="1"/>
</dbReference>
<dbReference type="GO" id="GO:0051879">
    <property type="term" value="F:Hsp90 protein binding"/>
    <property type="evidence" value="ECO:0007669"/>
    <property type="project" value="EnsemblFungi"/>
</dbReference>
<sequence>MSNWDKKRYVPKEGGSFLPPQLNDFTNKSTDEIVKELNKLPFFMTSLNEENSEDNMQLEALKALVYDGEPEEIATNFKNQGNDCFKSKDYKNAVIYYSKGIAVLTNPENKTESNIVDLDILKVLYLNRSIANFNLKNYRRSINDSKEVLKIDIKNIKAYYRIGLAYLALDKFQEAKESVQFAEDLMRSDTLLKTKTNELSIKGLNEKIKQRQEYFNQIEKNRKLKELKEKFLLKATQIRNIKLLSSSDSYINNKASFDEYFKNSNLNLEYYLEDFKDIQSQLIFPVIVIHPIENKFDFVQAFGELSNASDLLKLLYNDDNERYFNNIKRKQIFLETDKGGLIKLGKNVEISQVLQQQEPKIPLFDKCLRVYIVDKSDISSWIKQWKENKEKNDSER</sequence>
<keyword evidence="2 4" id="KW-0802">TPR repeat</keyword>
<evidence type="ECO:0000313" key="6">
    <source>
        <dbReference type="EMBL" id="ODV60278.1"/>
    </source>
</evidence>
<feature type="repeat" description="TPR" evidence="4">
    <location>
        <begin position="156"/>
        <end position="189"/>
    </location>
</feature>
<protein>
    <recommendedName>
        <fullName evidence="5">Cns1/TTC4 wheel domain-containing protein</fullName>
    </recommendedName>
</protein>
<dbReference type="PANTHER" id="PTHR46035:SF1">
    <property type="entry name" value="TETRATRICOPEPTIDE REPEAT PROTEIN 4"/>
    <property type="match status" value="1"/>
</dbReference>
<dbReference type="Pfam" id="PF18972">
    <property type="entry name" value="Wheel"/>
    <property type="match status" value="1"/>
</dbReference>
<dbReference type="GO" id="GO:0005829">
    <property type="term" value="C:cytosol"/>
    <property type="evidence" value="ECO:0007669"/>
    <property type="project" value="TreeGrafter"/>
</dbReference>
<proteinExistence type="inferred from homology"/>
<dbReference type="InterPro" id="IPR011990">
    <property type="entry name" value="TPR-like_helical_dom_sf"/>
</dbReference>
<dbReference type="PROSITE" id="PS50005">
    <property type="entry name" value="TPR"/>
    <property type="match status" value="1"/>
</dbReference>
<evidence type="ECO:0000256" key="4">
    <source>
        <dbReference type="PROSITE-ProRule" id="PRU00339"/>
    </source>
</evidence>
<evidence type="ECO:0000259" key="5">
    <source>
        <dbReference type="Pfam" id="PF18972"/>
    </source>
</evidence>
<dbReference type="GO" id="GO:0043022">
    <property type="term" value="F:ribosome binding"/>
    <property type="evidence" value="ECO:0007669"/>
    <property type="project" value="EnsemblFungi"/>
</dbReference>
<evidence type="ECO:0000256" key="3">
    <source>
        <dbReference type="ARBA" id="ARBA00023602"/>
    </source>
</evidence>
<evidence type="ECO:0000256" key="2">
    <source>
        <dbReference type="ARBA" id="ARBA00022803"/>
    </source>
</evidence>
<comment type="similarity">
    <text evidence="3">Belongs to the TTC4 family.</text>
</comment>
<dbReference type="Proteomes" id="UP000095038">
    <property type="component" value="Unassembled WGS sequence"/>
</dbReference>
<dbReference type="FunCoup" id="A0A1D2VF10">
    <property type="interactions" value="1231"/>
</dbReference>
<dbReference type="SMART" id="SM00028">
    <property type="entry name" value="TPR"/>
    <property type="match status" value="3"/>
</dbReference>
<evidence type="ECO:0000256" key="1">
    <source>
        <dbReference type="ARBA" id="ARBA00022737"/>
    </source>
</evidence>
<dbReference type="InParanoid" id="A0A1D2VF10"/>
<dbReference type="RefSeq" id="XP_020046585.1">
    <property type="nucleotide sequence ID" value="XM_020193410.1"/>
</dbReference>
<dbReference type="EMBL" id="KV454482">
    <property type="protein sequence ID" value="ODV60278.1"/>
    <property type="molecule type" value="Genomic_DNA"/>
</dbReference>
<dbReference type="GO" id="GO:0042026">
    <property type="term" value="P:protein refolding"/>
    <property type="evidence" value="ECO:0007669"/>
    <property type="project" value="EnsemblFungi"/>
</dbReference>
<name>A0A1D2VF10_9ASCO</name>
<dbReference type="AlphaFoldDB" id="A0A1D2VF10"/>
<dbReference type="STRING" id="1344418.A0A1D2VF10"/>
<dbReference type="PANTHER" id="PTHR46035">
    <property type="entry name" value="TETRATRICOPEPTIDE REPEAT PROTEIN 4"/>
    <property type="match status" value="1"/>
</dbReference>
<dbReference type="InterPro" id="IPR019734">
    <property type="entry name" value="TPR_rpt"/>
</dbReference>
<dbReference type="InterPro" id="IPR044059">
    <property type="entry name" value="Csn1/TTC4_wheel"/>
</dbReference>
<dbReference type="SUPFAM" id="SSF48452">
    <property type="entry name" value="TPR-like"/>
    <property type="match status" value="1"/>
</dbReference>
<organism evidence="6 7">
    <name type="scientific">Ascoidea rubescens DSM 1968</name>
    <dbReference type="NCBI Taxonomy" id="1344418"/>
    <lineage>
        <taxon>Eukaryota</taxon>
        <taxon>Fungi</taxon>
        <taxon>Dikarya</taxon>
        <taxon>Ascomycota</taxon>
        <taxon>Saccharomycotina</taxon>
        <taxon>Saccharomycetes</taxon>
        <taxon>Ascoideaceae</taxon>
        <taxon>Ascoidea</taxon>
    </lineage>
</organism>
<reference evidence="7" key="1">
    <citation type="submission" date="2016-05" db="EMBL/GenBank/DDBJ databases">
        <title>Comparative genomics of biotechnologically important yeasts.</title>
        <authorList>
            <consortium name="DOE Joint Genome Institute"/>
            <person name="Riley R."/>
            <person name="Haridas S."/>
            <person name="Wolfe K.H."/>
            <person name="Lopes M.R."/>
            <person name="Hittinger C.T."/>
            <person name="Goker M."/>
            <person name="Salamov A."/>
            <person name="Wisecaver J."/>
            <person name="Long T.M."/>
            <person name="Aerts A.L."/>
            <person name="Barry K."/>
            <person name="Choi C."/>
            <person name="Clum A."/>
            <person name="Coughlan A.Y."/>
            <person name="Deshpande S."/>
            <person name="Douglass A.P."/>
            <person name="Hanson S.J."/>
            <person name="Klenk H.-P."/>
            <person name="Labutti K."/>
            <person name="Lapidus A."/>
            <person name="Lindquist E."/>
            <person name="Lipzen A."/>
            <person name="Meier-Kolthoff J.P."/>
            <person name="Ohm R.A."/>
            <person name="Otillar R.P."/>
            <person name="Pangilinan J."/>
            <person name="Peng Y."/>
            <person name="Rokas A."/>
            <person name="Rosa C.A."/>
            <person name="Scheuner C."/>
            <person name="Sibirny A.A."/>
            <person name="Slot J.C."/>
            <person name="Stielow J.B."/>
            <person name="Sun H."/>
            <person name="Kurtzman C.P."/>
            <person name="Blackwell M."/>
            <person name="Grigoriev I.V."/>
            <person name="Jeffries T.W."/>
        </authorList>
    </citation>
    <scope>NUCLEOTIDE SEQUENCE [LARGE SCALE GENOMIC DNA]</scope>
    <source>
        <strain evidence="7">DSM 1968</strain>
    </source>
</reference>
<gene>
    <name evidence="6" type="ORF">ASCRUDRAFT_76294</name>
</gene>
<dbReference type="GO" id="GO:0005634">
    <property type="term" value="C:nucleus"/>
    <property type="evidence" value="ECO:0007669"/>
    <property type="project" value="TreeGrafter"/>
</dbReference>